<evidence type="ECO:0000256" key="5">
    <source>
        <dbReference type="ARBA" id="ARBA00022679"/>
    </source>
</evidence>
<gene>
    <name evidence="14" type="ORF">METZ01_LOCUS84546</name>
</gene>
<keyword evidence="2" id="KW-0329">Glyoxylate bypass</keyword>
<dbReference type="Gene3D" id="1.20.1220.12">
    <property type="entry name" value="Malate synthase, domain III"/>
    <property type="match status" value="1"/>
</dbReference>
<dbReference type="InterPro" id="IPR001465">
    <property type="entry name" value="Malate_synthase_TIM"/>
</dbReference>
<feature type="domain" description="Malate synthase N-terminal" evidence="11">
    <location>
        <begin position="16"/>
        <end position="68"/>
    </location>
</feature>
<dbReference type="InterPro" id="IPR048355">
    <property type="entry name" value="MS_C"/>
</dbReference>
<reference evidence="14" key="1">
    <citation type="submission" date="2018-05" db="EMBL/GenBank/DDBJ databases">
        <authorList>
            <person name="Lanie J.A."/>
            <person name="Ng W.-L."/>
            <person name="Kazmierczak K.M."/>
            <person name="Andrzejewski T.M."/>
            <person name="Davidsen T.M."/>
            <person name="Wayne K.J."/>
            <person name="Tettelin H."/>
            <person name="Glass J.I."/>
            <person name="Rusch D."/>
            <person name="Podicherti R."/>
            <person name="Tsui H.-C.T."/>
            <person name="Winkler M.E."/>
        </authorList>
    </citation>
    <scope>NUCLEOTIDE SEQUENCE</scope>
</reference>
<dbReference type="EMBL" id="UINC01007150">
    <property type="protein sequence ID" value="SVA31692.1"/>
    <property type="molecule type" value="Genomic_DNA"/>
</dbReference>
<evidence type="ECO:0000256" key="7">
    <source>
        <dbReference type="ARBA" id="ARBA00022842"/>
    </source>
</evidence>
<keyword evidence="3" id="KW-0963">Cytoplasm</keyword>
<dbReference type="InterPro" id="IPR048356">
    <property type="entry name" value="MS_N"/>
</dbReference>
<evidence type="ECO:0000313" key="14">
    <source>
        <dbReference type="EMBL" id="SVA31692.1"/>
    </source>
</evidence>
<keyword evidence="7" id="KW-0460">Magnesium</keyword>
<name>A0A381UU31_9ZZZZ</name>
<keyword evidence="4" id="KW-0816">Tricarboxylic acid cycle</keyword>
<evidence type="ECO:0008006" key="15">
    <source>
        <dbReference type="Google" id="ProtNLM"/>
    </source>
</evidence>
<sequence>MTDRMTAGTLQVDKELYDFINDEALPATGISSEAFWSSFDSLIRDLSPRNRELLATRDRLQADIDAWYQENRDQTVDLPEYKAVLQEIGYLVPEGENFTVSTANVDPEISTIAGPQLVVPVTNARYALNAANARWGSLYDALYGTDVIPEDNGADRAGSYNAVRGNRVIAFARDFLDAAAPLASGSHSDATAYAAIDGVLAVTLQDGRVSGLSEPSKFAGFAGAASEPSAVLLKNNGLHIEIAIDHNHPVGQDDAAGIKDIVVEAAMTTIMDLEDSVSTVDAEDKVVAYRNWLGLLKGDLTDSFEKGGKTVNRALNPNRVYTAPNGSQVTLQGRSLMLIRNVGHLMTNPAILDENGNEAPEGILDAMISSMIAIHDLKKRSNSRAGSVYIVKPKMHGPDEVAFTDQILERVEDALGLERYTLKIGIMDEERRTTVNLKECIRAARNRVFFINTGFLDRTGDEMHTAMESGPMIRKANMKSAKWMTTYEDWNVDIGLECGLPGHAQIGKGMWAMPDLMANMLEAKIGHPQAGANTAWVPSPTAATLHATHYHQVDVTTRQAKLQSRQRADLDSILTIPRAENPSWSSDEIQEELDNNAQGILGYVVRWVDQGVGCSKVPDINNIGLMEDRATLRISSQHICNWLRHGVCTEAQVRETLERMAAVVDGQNAGDPDYRQMAPNFDDSVAFQAACDLVFKGREQPNGYTEPILHARRREAKTKIRQ</sequence>
<evidence type="ECO:0000256" key="9">
    <source>
        <dbReference type="ARBA" id="ARBA00047918"/>
    </source>
</evidence>
<protein>
    <recommendedName>
        <fullName evidence="15">Malate synthase</fullName>
    </recommendedName>
</protein>
<feature type="domain" description="Malate synthase C-terminal" evidence="13">
    <location>
        <begin position="588"/>
        <end position="691"/>
    </location>
</feature>
<dbReference type="PANTHER" id="PTHR42739">
    <property type="entry name" value="MALATE SYNTHASE G"/>
    <property type="match status" value="1"/>
</dbReference>
<dbReference type="Pfam" id="PF20659">
    <property type="entry name" value="MS_C"/>
    <property type="match status" value="1"/>
</dbReference>
<dbReference type="NCBIfam" id="NF002825">
    <property type="entry name" value="PRK02999.1"/>
    <property type="match status" value="1"/>
</dbReference>
<organism evidence="14">
    <name type="scientific">marine metagenome</name>
    <dbReference type="NCBI Taxonomy" id="408172"/>
    <lineage>
        <taxon>unclassified sequences</taxon>
        <taxon>metagenomes</taxon>
        <taxon>ecological metagenomes</taxon>
    </lineage>
</organism>
<dbReference type="InterPro" id="IPR006253">
    <property type="entry name" value="Malate_synthG"/>
</dbReference>
<evidence type="ECO:0000256" key="1">
    <source>
        <dbReference type="ARBA" id="ARBA00001946"/>
    </source>
</evidence>
<dbReference type="Gene3D" id="3.20.20.360">
    <property type="entry name" value="Malate synthase, domain 3"/>
    <property type="match status" value="2"/>
</dbReference>
<dbReference type="HAMAP" id="MF_00641">
    <property type="entry name" value="Malate_synth_G"/>
    <property type="match status" value="1"/>
</dbReference>
<dbReference type="InterPro" id="IPR011076">
    <property type="entry name" value="Malate_synth_sf"/>
</dbReference>
<dbReference type="GO" id="GO:0005829">
    <property type="term" value="C:cytosol"/>
    <property type="evidence" value="ECO:0007669"/>
    <property type="project" value="TreeGrafter"/>
</dbReference>
<evidence type="ECO:0000256" key="8">
    <source>
        <dbReference type="ARBA" id="ARBA00023097"/>
    </source>
</evidence>
<evidence type="ECO:0000256" key="2">
    <source>
        <dbReference type="ARBA" id="ARBA00022435"/>
    </source>
</evidence>
<dbReference type="GO" id="GO:0006099">
    <property type="term" value="P:tricarboxylic acid cycle"/>
    <property type="evidence" value="ECO:0007669"/>
    <property type="project" value="UniProtKB-KW"/>
</dbReference>
<dbReference type="NCBIfam" id="TIGR01345">
    <property type="entry name" value="malate_syn_G"/>
    <property type="match status" value="1"/>
</dbReference>
<dbReference type="GO" id="GO:0009436">
    <property type="term" value="P:glyoxylate catabolic process"/>
    <property type="evidence" value="ECO:0007669"/>
    <property type="project" value="TreeGrafter"/>
</dbReference>
<comment type="cofactor">
    <cofactor evidence="1">
        <name>Mg(2+)</name>
        <dbReference type="ChEBI" id="CHEBI:18420"/>
    </cofactor>
</comment>
<evidence type="ECO:0000256" key="4">
    <source>
        <dbReference type="ARBA" id="ARBA00022532"/>
    </source>
</evidence>
<keyword evidence="8" id="KW-0558">Oxidation</keyword>
<keyword evidence="6" id="KW-0479">Metal-binding</keyword>
<evidence type="ECO:0000259" key="12">
    <source>
        <dbReference type="Pfam" id="PF20658"/>
    </source>
</evidence>
<dbReference type="Pfam" id="PF01274">
    <property type="entry name" value="MS_TIM-barrel"/>
    <property type="match status" value="1"/>
</dbReference>
<dbReference type="GO" id="GO:0000287">
    <property type="term" value="F:magnesium ion binding"/>
    <property type="evidence" value="ECO:0007669"/>
    <property type="project" value="TreeGrafter"/>
</dbReference>
<dbReference type="FunFam" id="3.20.20.360:FF:000002">
    <property type="entry name" value="Malate synthase G"/>
    <property type="match status" value="1"/>
</dbReference>
<dbReference type="GO" id="GO:0006097">
    <property type="term" value="P:glyoxylate cycle"/>
    <property type="evidence" value="ECO:0007669"/>
    <property type="project" value="UniProtKB-KW"/>
</dbReference>
<evidence type="ECO:0000256" key="3">
    <source>
        <dbReference type="ARBA" id="ARBA00022490"/>
    </source>
</evidence>
<dbReference type="PANTHER" id="PTHR42739:SF1">
    <property type="entry name" value="MALATE SYNTHASE G"/>
    <property type="match status" value="1"/>
</dbReference>
<evidence type="ECO:0000256" key="6">
    <source>
        <dbReference type="ARBA" id="ARBA00022723"/>
    </source>
</evidence>
<feature type="domain" description="Malate synthase G alpha-beta insertion" evidence="12">
    <location>
        <begin position="160"/>
        <end position="235"/>
    </location>
</feature>
<dbReference type="AlphaFoldDB" id="A0A381UU31"/>
<dbReference type="SUPFAM" id="SSF51645">
    <property type="entry name" value="Malate synthase G"/>
    <property type="match status" value="1"/>
</dbReference>
<dbReference type="Pfam" id="PF20658">
    <property type="entry name" value="MSG_insertion"/>
    <property type="match status" value="1"/>
</dbReference>
<dbReference type="InterPro" id="IPR046363">
    <property type="entry name" value="MS_N_TIM-barrel_dom"/>
</dbReference>
<dbReference type="InterPro" id="IPR048357">
    <property type="entry name" value="MSG_insertion"/>
</dbReference>
<keyword evidence="5" id="KW-0808">Transferase</keyword>
<evidence type="ECO:0000259" key="10">
    <source>
        <dbReference type="Pfam" id="PF01274"/>
    </source>
</evidence>
<evidence type="ECO:0000259" key="11">
    <source>
        <dbReference type="Pfam" id="PF20656"/>
    </source>
</evidence>
<dbReference type="InterPro" id="IPR044856">
    <property type="entry name" value="Malate_synth_C_sf"/>
</dbReference>
<dbReference type="CDD" id="cd00728">
    <property type="entry name" value="malate_synt_G"/>
    <property type="match status" value="1"/>
</dbReference>
<proteinExistence type="inferred from homology"/>
<feature type="domain" description="Malate synthase TIM barrel" evidence="10">
    <location>
        <begin position="337"/>
        <end position="569"/>
    </location>
</feature>
<dbReference type="Pfam" id="PF20656">
    <property type="entry name" value="MS_N"/>
    <property type="match status" value="1"/>
</dbReference>
<evidence type="ECO:0000259" key="13">
    <source>
        <dbReference type="Pfam" id="PF20659"/>
    </source>
</evidence>
<dbReference type="GO" id="GO:0004474">
    <property type="term" value="F:malate synthase activity"/>
    <property type="evidence" value="ECO:0007669"/>
    <property type="project" value="UniProtKB-EC"/>
</dbReference>
<accession>A0A381UU31</accession>
<comment type="catalytic activity">
    <reaction evidence="9">
        <text>glyoxylate + acetyl-CoA + H2O = (S)-malate + CoA + H(+)</text>
        <dbReference type="Rhea" id="RHEA:18181"/>
        <dbReference type="ChEBI" id="CHEBI:15377"/>
        <dbReference type="ChEBI" id="CHEBI:15378"/>
        <dbReference type="ChEBI" id="CHEBI:15589"/>
        <dbReference type="ChEBI" id="CHEBI:36655"/>
        <dbReference type="ChEBI" id="CHEBI:57287"/>
        <dbReference type="ChEBI" id="CHEBI:57288"/>
        <dbReference type="EC" id="2.3.3.9"/>
    </reaction>
</comment>